<dbReference type="PANTHER" id="PTHR30383:SF5">
    <property type="entry name" value="SGNH HYDROLASE-TYPE ESTERASE DOMAIN-CONTAINING PROTEIN"/>
    <property type="match status" value="1"/>
</dbReference>
<sequence>MRAPDRIVLALLAGLGAAAPAAALAPPAPCPPVAMAPLPAPSFAAAVAARRAPVIVAFGSSSTAGAGATEALRSYPAVLERRLRYALGLPVTVLNRGIGGEAAEEMAARLDRDVLAAQPDLVIWQVGGNSALRSADPERYRALVREGLERLTQAGISVVLMDNQRAPRIAARPNHRTYDAITAELARAVPGVALFSRGALMDAWARAGVPGGAVLTGDDLHHNDRGYACLAEALAAALLDGLTPVHSRASNVPIQ</sequence>
<dbReference type="GO" id="GO:0004622">
    <property type="term" value="F:phosphatidylcholine lysophospholipase activity"/>
    <property type="evidence" value="ECO:0007669"/>
    <property type="project" value="TreeGrafter"/>
</dbReference>
<gene>
    <name evidence="2" type="ORF">FHS88_000992</name>
</gene>
<dbReference type="EMBL" id="JACIJE010000002">
    <property type="protein sequence ID" value="MBB5688876.1"/>
    <property type="molecule type" value="Genomic_DNA"/>
</dbReference>
<dbReference type="Gene3D" id="3.40.50.1110">
    <property type="entry name" value="SGNH hydrolase"/>
    <property type="match status" value="1"/>
</dbReference>
<dbReference type="Pfam" id="PF25182">
    <property type="entry name" value="NonGDSL"/>
    <property type="match status" value="1"/>
</dbReference>
<feature type="chain" id="PRO_5032469939" evidence="1">
    <location>
        <begin position="26"/>
        <end position="255"/>
    </location>
</feature>
<feature type="signal peptide" evidence="1">
    <location>
        <begin position="1"/>
        <end position="25"/>
    </location>
</feature>
<evidence type="ECO:0000313" key="3">
    <source>
        <dbReference type="Proteomes" id="UP000562254"/>
    </source>
</evidence>
<dbReference type="InterPro" id="IPR057572">
    <property type="entry name" value="NonGDSL"/>
</dbReference>
<dbReference type="SUPFAM" id="SSF52266">
    <property type="entry name" value="SGNH hydrolase"/>
    <property type="match status" value="1"/>
</dbReference>
<dbReference type="AlphaFoldDB" id="A0A840XLT0"/>
<dbReference type="RefSeq" id="WP_184481904.1">
    <property type="nucleotide sequence ID" value="NZ_JACIJE010000002.1"/>
</dbReference>
<evidence type="ECO:0000313" key="2">
    <source>
        <dbReference type="EMBL" id="MBB5688876.1"/>
    </source>
</evidence>
<keyword evidence="1" id="KW-0732">Signal</keyword>
<protein>
    <submittedName>
        <fullName evidence="2">Lysophospholipase L1-like esterase</fullName>
    </submittedName>
</protein>
<accession>A0A840XLT0</accession>
<organism evidence="2 3">
    <name type="scientific">Neoroseomonas alkaliterrae</name>
    <dbReference type="NCBI Taxonomy" id="1452450"/>
    <lineage>
        <taxon>Bacteria</taxon>
        <taxon>Pseudomonadati</taxon>
        <taxon>Pseudomonadota</taxon>
        <taxon>Alphaproteobacteria</taxon>
        <taxon>Acetobacterales</taxon>
        <taxon>Acetobacteraceae</taxon>
        <taxon>Neoroseomonas</taxon>
    </lineage>
</organism>
<proteinExistence type="predicted"/>
<reference evidence="2 3" key="1">
    <citation type="submission" date="2020-08" db="EMBL/GenBank/DDBJ databases">
        <title>Genomic Encyclopedia of Type Strains, Phase IV (KMG-IV): sequencing the most valuable type-strain genomes for metagenomic binning, comparative biology and taxonomic classification.</title>
        <authorList>
            <person name="Goeker M."/>
        </authorList>
    </citation>
    <scope>NUCLEOTIDE SEQUENCE [LARGE SCALE GENOMIC DNA]</scope>
    <source>
        <strain evidence="2 3">DSM 25895</strain>
    </source>
</reference>
<dbReference type="InterPro" id="IPR051532">
    <property type="entry name" value="Ester_Hydrolysis_Enzymes"/>
</dbReference>
<comment type="caution">
    <text evidence="2">The sequence shown here is derived from an EMBL/GenBank/DDBJ whole genome shotgun (WGS) entry which is preliminary data.</text>
</comment>
<evidence type="ECO:0000256" key="1">
    <source>
        <dbReference type="SAM" id="SignalP"/>
    </source>
</evidence>
<keyword evidence="3" id="KW-1185">Reference proteome</keyword>
<dbReference type="InterPro" id="IPR036514">
    <property type="entry name" value="SGNH_hydro_sf"/>
</dbReference>
<dbReference type="PANTHER" id="PTHR30383">
    <property type="entry name" value="THIOESTERASE 1/PROTEASE 1/LYSOPHOSPHOLIPASE L1"/>
    <property type="match status" value="1"/>
</dbReference>
<name>A0A840XLT0_9PROT</name>
<dbReference type="Proteomes" id="UP000562254">
    <property type="component" value="Unassembled WGS sequence"/>
</dbReference>